<proteinExistence type="predicted"/>
<evidence type="ECO:0000313" key="2">
    <source>
        <dbReference type="EMBL" id="MET4759539.1"/>
    </source>
</evidence>
<evidence type="ECO:0008006" key="4">
    <source>
        <dbReference type="Google" id="ProtNLM"/>
    </source>
</evidence>
<feature type="region of interest" description="Disordered" evidence="1">
    <location>
        <begin position="1"/>
        <end position="41"/>
    </location>
</feature>
<accession>A0ABV2SQZ0</accession>
<evidence type="ECO:0000313" key="3">
    <source>
        <dbReference type="Proteomes" id="UP001549366"/>
    </source>
</evidence>
<dbReference type="EMBL" id="JBEWTB010000003">
    <property type="protein sequence ID" value="MET4759539.1"/>
    <property type="molecule type" value="Genomic_DNA"/>
</dbReference>
<keyword evidence="3" id="KW-1185">Reference proteome</keyword>
<name>A0ABV2SQZ0_9GAMM</name>
<comment type="caution">
    <text evidence="2">The sequence shown here is derived from an EMBL/GenBank/DDBJ whole genome shotgun (WGS) entry which is preliminary data.</text>
</comment>
<sequence length="127" mass="14103">MSPVTPPPVTTDKTPLSPLTRKTKDRNQRRNTTTTTTEKDVPAVETDFAEFAWALCETMKEMLDDEGGWLPKGVVRPKTSWVKRKAATLFNKFPNPCPEDCAVLLIGDWSRLVAPKKSSSRSLKAAA</sequence>
<dbReference type="Proteomes" id="UP001549366">
    <property type="component" value="Unassembled WGS sequence"/>
</dbReference>
<organism evidence="2 3">
    <name type="scientific">Endozoicomonas lisbonensis</name>
    <dbReference type="NCBI Taxonomy" id="3120522"/>
    <lineage>
        <taxon>Bacteria</taxon>
        <taxon>Pseudomonadati</taxon>
        <taxon>Pseudomonadota</taxon>
        <taxon>Gammaproteobacteria</taxon>
        <taxon>Oceanospirillales</taxon>
        <taxon>Endozoicomonadaceae</taxon>
        <taxon>Endozoicomonas</taxon>
    </lineage>
</organism>
<protein>
    <recommendedName>
        <fullName evidence="4">Site-specific DNA-methyltransferase (adenine-specific)</fullName>
    </recommendedName>
</protein>
<reference evidence="2 3" key="1">
    <citation type="submission" date="2024-06" db="EMBL/GenBank/DDBJ databases">
        <title>Genomic Encyclopedia of Type Strains, Phase V (KMG-V): Genome sequencing to study the core and pangenomes of soil and plant-associated prokaryotes.</title>
        <authorList>
            <person name="Whitman W."/>
        </authorList>
    </citation>
    <scope>NUCLEOTIDE SEQUENCE [LARGE SCALE GENOMIC DNA]</scope>
    <source>
        <strain evidence="2 3">NE40</strain>
    </source>
</reference>
<evidence type="ECO:0000256" key="1">
    <source>
        <dbReference type="SAM" id="MobiDB-lite"/>
    </source>
</evidence>
<gene>
    <name evidence="2" type="ORF">V5J35_004858</name>
</gene>